<protein>
    <recommendedName>
        <fullName evidence="3">F-box domain-containing protein</fullName>
    </recommendedName>
</protein>
<dbReference type="AlphaFoldDB" id="A0AAV9GHF0"/>
<gene>
    <name evidence="1" type="ORF">QBC34DRAFT_440111</name>
</gene>
<organism evidence="1 2">
    <name type="scientific">Podospora aff. communis PSN243</name>
    <dbReference type="NCBI Taxonomy" id="3040156"/>
    <lineage>
        <taxon>Eukaryota</taxon>
        <taxon>Fungi</taxon>
        <taxon>Dikarya</taxon>
        <taxon>Ascomycota</taxon>
        <taxon>Pezizomycotina</taxon>
        <taxon>Sordariomycetes</taxon>
        <taxon>Sordariomycetidae</taxon>
        <taxon>Sordariales</taxon>
        <taxon>Podosporaceae</taxon>
        <taxon>Podospora</taxon>
    </lineage>
</organism>
<reference evidence="1" key="2">
    <citation type="submission" date="2023-05" db="EMBL/GenBank/DDBJ databases">
        <authorList>
            <consortium name="Lawrence Berkeley National Laboratory"/>
            <person name="Steindorff A."/>
            <person name="Hensen N."/>
            <person name="Bonometti L."/>
            <person name="Westerberg I."/>
            <person name="Brannstrom I.O."/>
            <person name="Guillou S."/>
            <person name="Cros-Aarteil S."/>
            <person name="Calhoun S."/>
            <person name="Haridas S."/>
            <person name="Kuo A."/>
            <person name="Mondo S."/>
            <person name="Pangilinan J."/>
            <person name="Riley R."/>
            <person name="Labutti K."/>
            <person name="Andreopoulos B."/>
            <person name="Lipzen A."/>
            <person name="Chen C."/>
            <person name="Yanf M."/>
            <person name="Daum C."/>
            <person name="Ng V."/>
            <person name="Clum A."/>
            <person name="Ohm R."/>
            <person name="Martin F."/>
            <person name="Silar P."/>
            <person name="Natvig D."/>
            <person name="Lalanne C."/>
            <person name="Gautier V."/>
            <person name="Ament-Velasquez S.L."/>
            <person name="Kruys A."/>
            <person name="Hutchinson M.I."/>
            <person name="Powell A.J."/>
            <person name="Barry K."/>
            <person name="Miller A.N."/>
            <person name="Grigoriev I.V."/>
            <person name="Debuchy R."/>
            <person name="Gladieux P."/>
            <person name="Thoren M.H."/>
            <person name="Johannesson H."/>
        </authorList>
    </citation>
    <scope>NUCLEOTIDE SEQUENCE</scope>
    <source>
        <strain evidence="1">PSN243</strain>
    </source>
</reference>
<dbReference type="Proteomes" id="UP001321760">
    <property type="component" value="Unassembled WGS sequence"/>
</dbReference>
<proteinExistence type="predicted"/>
<dbReference type="InterPro" id="IPR036047">
    <property type="entry name" value="F-box-like_dom_sf"/>
</dbReference>
<accession>A0AAV9GHF0</accession>
<evidence type="ECO:0008006" key="3">
    <source>
        <dbReference type="Google" id="ProtNLM"/>
    </source>
</evidence>
<dbReference type="SUPFAM" id="SSF81383">
    <property type="entry name" value="F-box domain"/>
    <property type="match status" value="1"/>
</dbReference>
<sequence>MSVTRLLGIRPDKAWTGRPALEGASPNTDPLIADTLHNAKYSPLCRLPEELHLAIMKELDEFGVQSLRRTCRLFLRLFGDRQFAYFHRLESLVRFCRMPFNEAPPAFCPWNQSPFCLPDWSRGQDLGRLLNRDAFASTCTTCQANRDAREERRPRTSAKLGRLARAYCEACGSLHPPAYLSRDRDCIGRLGNVRLCAHEGCTITWDKAIYHSRRLRKLKRSGPARMRLLICTSDGHVPTHHQGYEVVHGDEGGCYPSMTMIRNDEGPSLCMEWTGHLQLGPETTGERVTPDDMARLIKRFRRGTPAEYIVPQPAPGRLPEMRCFDPNRCRCLLYAGREYVPGGWLLAENMNQEGGSRDQECRFSSPPGSHGLMTGMAVPGTHTARSVLGRCGASETRIDIDPCSAVSAAKGTPSCLAITYRRSIQLPHHHQDLRLIREDWFNALDPLSCLGVMARQDCLACPEDDPDCANYHRYSERPILRY</sequence>
<comment type="caution">
    <text evidence="1">The sequence shown here is derived from an EMBL/GenBank/DDBJ whole genome shotgun (WGS) entry which is preliminary data.</text>
</comment>
<evidence type="ECO:0000313" key="2">
    <source>
        <dbReference type="Proteomes" id="UP001321760"/>
    </source>
</evidence>
<name>A0AAV9GHF0_9PEZI</name>
<evidence type="ECO:0000313" key="1">
    <source>
        <dbReference type="EMBL" id="KAK4447357.1"/>
    </source>
</evidence>
<dbReference type="EMBL" id="MU865950">
    <property type="protein sequence ID" value="KAK4447357.1"/>
    <property type="molecule type" value="Genomic_DNA"/>
</dbReference>
<keyword evidence="2" id="KW-1185">Reference proteome</keyword>
<reference evidence="1" key="1">
    <citation type="journal article" date="2023" name="Mol. Phylogenet. Evol.">
        <title>Genome-scale phylogeny and comparative genomics of the fungal order Sordariales.</title>
        <authorList>
            <person name="Hensen N."/>
            <person name="Bonometti L."/>
            <person name="Westerberg I."/>
            <person name="Brannstrom I.O."/>
            <person name="Guillou S."/>
            <person name="Cros-Aarteil S."/>
            <person name="Calhoun S."/>
            <person name="Haridas S."/>
            <person name="Kuo A."/>
            <person name="Mondo S."/>
            <person name="Pangilinan J."/>
            <person name="Riley R."/>
            <person name="LaButti K."/>
            <person name="Andreopoulos B."/>
            <person name="Lipzen A."/>
            <person name="Chen C."/>
            <person name="Yan M."/>
            <person name="Daum C."/>
            <person name="Ng V."/>
            <person name="Clum A."/>
            <person name="Steindorff A."/>
            <person name="Ohm R.A."/>
            <person name="Martin F."/>
            <person name="Silar P."/>
            <person name="Natvig D.O."/>
            <person name="Lalanne C."/>
            <person name="Gautier V."/>
            <person name="Ament-Velasquez S.L."/>
            <person name="Kruys A."/>
            <person name="Hutchinson M.I."/>
            <person name="Powell A.J."/>
            <person name="Barry K."/>
            <person name="Miller A.N."/>
            <person name="Grigoriev I.V."/>
            <person name="Debuchy R."/>
            <person name="Gladieux P."/>
            <person name="Hiltunen Thoren M."/>
            <person name="Johannesson H."/>
        </authorList>
    </citation>
    <scope>NUCLEOTIDE SEQUENCE</scope>
    <source>
        <strain evidence="1">PSN243</strain>
    </source>
</reference>